<organism evidence="1 2">
    <name type="scientific">Pseudomonas nitroreducens</name>
    <dbReference type="NCBI Taxonomy" id="46680"/>
    <lineage>
        <taxon>Bacteria</taxon>
        <taxon>Pseudomonadati</taxon>
        <taxon>Pseudomonadota</taxon>
        <taxon>Gammaproteobacteria</taxon>
        <taxon>Pseudomonadales</taxon>
        <taxon>Pseudomonadaceae</taxon>
        <taxon>Pseudomonas</taxon>
    </lineage>
</organism>
<evidence type="ECO:0000313" key="2">
    <source>
        <dbReference type="Proteomes" id="UP000566995"/>
    </source>
</evidence>
<reference evidence="1 2" key="1">
    <citation type="submission" date="2020-08" db="EMBL/GenBank/DDBJ databases">
        <title>Functional genomics of gut bacteria from endangered species of beetles.</title>
        <authorList>
            <person name="Carlos-Shanley C."/>
        </authorList>
    </citation>
    <scope>NUCLEOTIDE SEQUENCE [LARGE SCALE GENOMIC DNA]</scope>
    <source>
        <strain evidence="1 2">S00179</strain>
    </source>
</reference>
<proteinExistence type="predicted"/>
<dbReference type="AlphaFoldDB" id="A0A7W7NYI4"/>
<gene>
    <name evidence="1" type="ORF">HNP46_000297</name>
</gene>
<comment type="caution">
    <text evidence="1">The sequence shown here is derived from an EMBL/GenBank/DDBJ whole genome shotgun (WGS) entry which is preliminary data.</text>
</comment>
<evidence type="ECO:0000313" key="1">
    <source>
        <dbReference type="EMBL" id="MBB4861486.1"/>
    </source>
</evidence>
<name>A0A7W7NYI4_PSENT</name>
<accession>A0A7W7NYI4</accession>
<dbReference type="RefSeq" id="WP_184585747.1">
    <property type="nucleotide sequence ID" value="NZ_JACHLI010000001.1"/>
</dbReference>
<sequence length="126" mass="14199">MSNHDGVHASHCCVVHGCKYRDDDCPVQLGTIEQKFMCMDCEADGIESTSTPGGKHYLDLSKRFMGEITHHVGSFQAYYHERHKADPAGFPVNDSEEFFQSLREQLSDFLIHGRPDEEVSPLDEAP</sequence>
<protein>
    <submittedName>
        <fullName evidence="1">Uncharacterized protein</fullName>
    </submittedName>
</protein>
<dbReference type="EMBL" id="JACHLI010000001">
    <property type="protein sequence ID" value="MBB4861486.1"/>
    <property type="molecule type" value="Genomic_DNA"/>
</dbReference>
<dbReference type="Proteomes" id="UP000566995">
    <property type="component" value="Unassembled WGS sequence"/>
</dbReference>